<protein>
    <submittedName>
        <fullName evidence="3">SCP-like protein</fullName>
    </submittedName>
</protein>
<feature type="compositionally biased region" description="Polar residues" evidence="1">
    <location>
        <begin position="723"/>
        <end position="733"/>
    </location>
</feature>
<evidence type="ECO:0000259" key="2">
    <source>
        <dbReference type="SMART" id="SM00198"/>
    </source>
</evidence>
<dbReference type="Gene3D" id="3.40.33.10">
    <property type="entry name" value="CAP"/>
    <property type="match status" value="6"/>
</dbReference>
<gene>
    <name evidence="3" type="ORF">ANCCEY_07766</name>
</gene>
<keyword evidence="4" id="KW-1185">Reference proteome</keyword>
<dbReference type="PRINTS" id="PR00837">
    <property type="entry name" value="V5TPXLIKE"/>
</dbReference>
<feature type="compositionally biased region" description="Basic and acidic residues" evidence="1">
    <location>
        <begin position="676"/>
        <end position="722"/>
    </location>
</feature>
<dbReference type="CDD" id="cd05380">
    <property type="entry name" value="CAP_euk"/>
    <property type="match status" value="4"/>
</dbReference>
<dbReference type="Pfam" id="PF00188">
    <property type="entry name" value="CAP"/>
    <property type="match status" value="4"/>
</dbReference>
<sequence length="1144" mass="125819">MVHSKSTKVGCGYKQCGELFTLICVYDKIGNKLGTVMWESGPACTNNADCTTYKGSTCRNKLCVSTPSKNEETPTSSESSKHNTKKEDENENIKTTNKPREHEPNNSINTGGKKNPTNQEFKLCPRNKNLNDKARQNLVNTHNKLRSTLGKGLAKDPLGTNGIAPKAARMLKMIYDCEIEYNAQKHADTCIFKHSPSSERPGLGENLWMTSATKYSVDQAAVSNSPIISTNQASESWWSELKQNGVGPSNILTDALWNRPHKMIGHYTQMAWQNSYKLGCGIKWCPSMTYVVCQYGPAWSAGSNIAPSAVDGYITNTFNYWMQAVKQQGAGNVYNNSALSSFANVAFSKITKIGCGYKACGRNLYINCVYSANGGYTGTVLWENGSACEKDQDCTLYENSKCEGRLCIAPKDAKLAVGGTNKICPKNKNLNDKARQNLVDTHNRLRSTLGKGLAKDPLGTNGIAPKAARMLKMIYDCEIEYNAQKHADTCVFKHSPSSQRPGLGENLWMTSASKYGVDLAAVSNSPIILTNQASESWWSELKQNGVGPSNILTDALWNRPHKMIGHYTQMAWQNSYKLGCGIKWCPSMTYVVCQYGPAGNWMGSLIYDIGNPCTTDADCKCKGCKCSQEEALCIMPDTKTQATDEKNTNTDKSEQKRPDQENNESKQPNTDNNTKPNDKTDNHEKPTKPNDKTDNNENPTKPKDETGSHEKPSEEKNTEKDQSNLPATCPSSQITQKQRQLFLDLHNNVRLNIALGKQPNKVGFLGPAQNMYKMEWDCQFEKDAQSMANVCGMSTWLGPASNRIAWSAGSNIAPSAVDGYITNTFNYWMQAVKQQGAGNVYNNSALSSFANVAFSKITKIGCGYKACGGSLYINCVYSANGGYTGTVLWENGSACQKNQDCTLYKDSKCEGGLCIAPKDAKLAVGGTNKICPKNENLNDKARQNLVDTHNRLRSTLGKGLAKDPLGTNGIAPKAARMLKMIYDCEIEYNAQKHADTCVFKHSPSSERPGLGENLWMSGATKYGVDLAAVSNFRVISINQASESWWSELKQNGVGPSNILTDALWNRPHKMIGHYTQMAWQNSYKLGCGIKWCPSMTYVVCQYGPAGNWMGSIIYDIGNPCTTDADCKCKGCKCSQEEALCIMPE</sequence>
<dbReference type="GO" id="GO:0005576">
    <property type="term" value="C:extracellular region"/>
    <property type="evidence" value="ECO:0007669"/>
    <property type="project" value="InterPro"/>
</dbReference>
<name>A0A0D6LM30_9BILA</name>
<dbReference type="InterPro" id="IPR014044">
    <property type="entry name" value="CAP_dom"/>
</dbReference>
<feature type="domain" description="SCP" evidence="2">
    <location>
        <begin position="940"/>
        <end position="1110"/>
    </location>
</feature>
<feature type="domain" description="SCP" evidence="2">
    <location>
        <begin position="433"/>
        <end position="603"/>
    </location>
</feature>
<feature type="compositionally biased region" description="Basic and acidic residues" evidence="1">
    <location>
        <begin position="642"/>
        <end position="664"/>
    </location>
</feature>
<dbReference type="AlphaFoldDB" id="A0A0D6LM30"/>
<dbReference type="InterPro" id="IPR018244">
    <property type="entry name" value="Allrgn_V5/Tpx1_CS"/>
</dbReference>
<evidence type="ECO:0000313" key="3">
    <source>
        <dbReference type="EMBL" id="EPB73145.1"/>
    </source>
</evidence>
<dbReference type="PROSITE" id="PS01010">
    <property type="entry name" value="CRISP_2"/>
    <property type="match status" value="2"/>
</dbReference>
<evidence type="ECO:0000313" key="4">
    <source>
        <dbReference type="Proteomes" id="UP000054495"/>
    </source>
</evidence>
<dbReference type="InterPro" id="IPR035940">
    <property type="entry name" value="CAP_sf"/>
</dbReference>
<feature type="compositionally biased region" description="Polar residues" evidence="1">
    <location>
        <begin position="105"/>
        <end position="120"/>
    </location>
</feature>
<dbReference type="EMBL" id="KE125004">
    <property type="protein sequence ID" value="EPB73145.1"/>
    <property type="molecule type" value="Genomic_DNA"/>
</dbReference>
<organism evidence="3 4">
    <name type="scientific">Ancylostoma ceylanicum</name>
    <dbReference type="NCBI Taxonomy" id="53326"/>
    <lineage>
        <taxon>Eukaryota</taxon>
        <taxon>Metazoa</taxon>
        <taxon>Ecdysozoa</taxon>
        <taxon>Nematoda</taxon>
        <taxon>Chromadorea</taxon>
        <taxon>Rhabditida</taxon>
        <taxon>Rhabditina</taxon>
        <taxon>Rhabditomorpha</taxon>
        <taxon>Strongyloidea</taxon>
        <taxon>Ancylostomatidae</taxon>
        <taxon>Ancylostomatinae</taxon>
        <taxon>Ancylostoma</taxon>
    </lineage>
</organism>
<feature type="compositionally biased region" description="Basic and acidic residues" evidence="1">
    <location>
        <begin position="79"/>
        <end position="104"/>
    </location>
</feature>
<feature type="compositionally biased region" description="Polar residues" evidence="1">
    <location>
        <begin position="64"/>
        <end position="78"/>
    </location>
</feature>
<feature type="region of interest" description="Disordered" evidence="1">
    <location>
        <begin position="64"/>
        <end position="124"/>
    </location>
</feature>
<proteinExistence type="predicted"/>
<feature type="region of interest" description="Disordered" evidence="1">
    <location>
        <begin position="641"/>
        <end position="733"/>
    </location>
</feature>
<dbReference type="Proteomes" id="UP000054495">
    <property type="component" value="Unassembled WGS sequence"/>
</dbReference>
<reference evidence="3 4" key="1">
    <citation type="submission" date="2013-05" db="EMBL/GenBank/DDBJ databases">
        <title>Draft genome of the parasitic nematode Anyclostoma ceylanicum.</title>
        <authorList>
            <person name="Mitreva M."/>
        </authorList>
    </citation>
    <scope>NUCLEOTIDE SEQUENCE [LARGE SCALE GENOMIC DNA]</scope>
</reference>
<evidence type="ECO:0000256" key="1">
    <source>
        <dbReference type="SAM" id="MobiDB-lite"/>
    </source>
</evidence>
<dbReference type="PANTHER" id="PTHR10334">
    <property type="entry name" value="CYSTEINE-RICH SECRETORY PROTEIN-RELATED"/>
    <property type="match status" value="1"/>
</dbReference>
<dbReference type="SMART" id="SM00198">
    <property type="entry name" value="SCP"/>
    <property type="match status" value="4"/>
</dbReference>
<feature type="domain" description="SCP" evidence="2">
    <location>
        <begin position="737"/>
        <end position="885"/>
    </location>
</feature>
<dbReference type="SUPFAM" id="SSF55797">
    <property type="entry name" value="PR-1-like"/>
    <property type="match status" value="6"/>
</dbReference>
<feature type="domain" description="SCP" evidence="2">
    <location>
        <begin position="133"/>
        <end position="301"/>
    </location>
</feature>
<dbReference type="InterPro" id="IPR001283">
    <property type="entry name" value="CRISP-related"/>
</dbReference>
<accession>A0A0D6LM30</accession>
<dbReference type="PROSITE" id="PS01009">
    <property type="entry name" value="CRISP_1"/>
    <property type="match status" value="3"/>
</dbReference>